<dbReference type="EMBL" id="LSMT01002936">
    <property type="protein sequence ID" value="PFX11293.1"/>
    <property type="molecule type" value="Genomic_DNA"/>
</dbReference>
<comment type="caution">
    <text evidence="1">The sequence shown here is derived from an EMBL/GenBank/DDBJ whole genome shotgun (WGS) entry which is preliminary data.</text>
</comment>
<dbReference type="AlphaFoldDB" id="A0A2B4R3B6"/>
<organism evidence="1 2">
    <name type="scientific">Stylophora pistillata</name>
    <name type="common">Smooth cauliflower coral</name>
    <dbReference type="NCBI Taxonomy" id="50429"/>
    <lineage>
        <taxon>Eukaryota</taxon>
        <taxon>Metazoa</taxon>
        <taxon>Cnidaria</taxon>
        <taxon>Anthozoa</taxon>
        <taxon>Hexacorallia</taxon>
        <taxon>Scleractinia</taxon>
        <taxon>Astrocoeniina</taxon>
        <taxon>Pocilloporidae</taxon>
        <taxon>Stylophora</taxon>
    </lineage>
</organism>
<evidence type="ECO:0000313" key="1">
    <source>
        <dbReference type="EMBL" id="PFX11293.1"/>
    </source>
</evidence>
<name>A0A2B4R3B6_STYPI</name>
<proteinExistence type="predicted"/>
<protein>
    <submittedName>
        <fullName evidence="1">Uncharacterized protein</fullName>
    </submittedName>
</protein>
<keyword evidence="2" id="KW-1185">Reference proteome</keyword>
<accession>A0A2B4R3B6</accession>
<gene>
    <name evidence="1" type="ORF">AWC38_SpisGene25073</name>
</gene>
<evidence type="ECO:0000313" key="2">
    <source>
        <dbReference type="Proteomes" id="UP000225706"/>
    </source>
</evidence>
<sequence>MNKKTVVVVAHRLSTLLSMDRILVFDQEFQHLSGKNKRCPANLYGRDIKDIARTEKEGLKKGDYTYIATAPSGGLGAYATYKVLADDDQTTFKKSVLMGATSQGHPKTLCTYAIQTSHPYLKIAEIISIYAVKESAPDIAVHEEKSEIVETQVSENTNEGKETQPSPTVAFTHPFMPPHQRFVQGCLLKMLSS</sequence>
<dbReference type="Proteomes" id="UP000225706">
    <property type="component" value="Unassembled WGS sequence"/>
</dbReference>
<reference evidence="2" key="1">
    <citation type="journal article" date="2017" name="bioRxiv">
        <title>Comparative analysis of the genomes of Stylophora pistillata and Acropora digitifera provides evidence for extensive differences between species of corals.</title>
        <authorList>
            <person name="Voolstra C.R."/>
            <person name="Li Y."/>
            <person name="Liew Y.J."/>
            <person name="Baumgarten S."/>
            <person name="Zoccola D."/>
            <person name="Flot J.-F."/>
            <person name="Tambutte S."/>
            <person name="Allemand D."/>
            <person name="Aranda M."/>
        </authorList>
    </citation>
    <scope>NUCLEOTIDE SEQUENCE [LARGE SCALE GENOMIC DNA]</scope>
</reference>